<keyword evidence="1" id="KW-0472">Membrane</keyword>
<evidence type="ECO:0000313" key="3">
    <source>
        <dbReference type="Proteomes" id="UP000070089"/>
    </source>
</evidence>
<keyword evidence="1" id="KW-0812">Transmembrane</keyword>
<accession>A0A132NPU9</accession>
<name>A0A132NPU9_GIAIN</name>
<proteinExistence type="predicted"/>
<keyword evidence="1" id="KW-1133">Transmembrane helix</keyword>
<dbReference type="Proteomes" id="UP000070089">
    <property type="component" value="Unassembled WGS sequence"/>
</dbReference>
<reference evidence="2 3" key="1">
    <citation type="journal article" date="2015" name="Mol. Biochem. Parasitol.">
        <title>Identification of polymorphic genes for use in assemblage B genotyping assays through comparative genomics of multiple assemblage B Giardia duodenalis isolates.</title>
        <authorList>
            <person name="Wielinga C."/>
            <person name="Thompson R.C."/>
            <person name="Monis P."/>
            <person name="Ryan U."/>
        </authorList>
    </citation>
    <scope>NUCLEOTIDE SEQUENCE [LARGE SCALE GENOMIC DNA]</scope>
    <source>
        <strain evidence="2 3">BAH15c1</strain>
    </source>
</reference>
<sequence>MLYDFVVKRSTDNGVIYYFFILEIYFTTLLRFGEASRQLHGDQPLTTILHPSIRPFAGHPIAGPGCSDRRLIRSTVSLQTG</sequence>
<organism evidence="2 3">
    <name type="scientific">Giardia duodenalis assemblage B</name>
    <dbReference type="NCBI Taxonomy" id="1394984"/>
    <lineage>
        <taxon>Eukaryota</taxon>
        <taxon>Metamonada</taxon>
        <taxon>Diplomonadida</taxon>
        <taxon>Hexamitidae</taxon>
        <taxon>Giardiinae</taxon>
        <taxon>Giardia</taxon>
    </lineage>
</organism>
<protein>
    <submittedName>
        <fullName evidence="2">Acylamino-acid-releasing enzyme</fullName>
    </submittedName>
</protein>
<dbReference type="EMBL" id="JXTI01000140">
    <property type="protein sequence ID" value="KWX12038.1"/>
    <property type="molecule type" value="Genomic_DNA"/>
</dbReference>
<evidence type="ECO:0000256" key="1">
    <source>
        <dbReference type="SAM" id="Phobius"/>
    </source>
</evidence>
<dbReference type="AlphaFoldDB" id="A0A132NPU9"/>
<feature type="transmembrane region" description="Helical" evidence="1">
    <location>
        <begin position="15"/>
        <end position="33"/>
    </location>
</feature>
<comment type="caution">
    <text evidence="2">The sequence shown here is derived from an EMBL/GenBank/DDBJ whole genome shotgun (WGS) entry which is preliminary data.</text>
</comment>
<gene>
    <name evidence="2" type="ORF">QR46_4004</name>
</gene>
<evidence type="ECO:0000313" key="2">
    <source>
        <dbReference type="EMBL" id="KWX12038.1"/>
    </source>
</evidence>
<dbReference type="VEuPathDB" id="GiardiaDB:QR46_4004"/>